<reference evidence="2 3" key="1">
    <citation type="submission" date="2016-06" db="EMBL/GenBank/DDBJ databases">
        <title>Evolution of pathogenesis and genome organization in the Tremellales.</title>
        <authorList>
            <person name="Cuomo C."/>
            <person name="Litvintseva A."/>
            <person name="Heitman J."/>
            <person name="Chen Y."/>
            <person name="Sun S."/>
            <person name="Springer D."/>
            <person name="Dromer F."/>
            <person name="Young S."/>
            <person name="Zeng Q."/>
            <person name="Chapman S."/>
            <person name="Gujja S."/>
            <person name="Saif S."/>
            <person name="Birren B."/>
        </authorList>
    </citation>
    <scope>NUCLEOTIDE SEQUENCE [LARGE SCALE GENOMIC DNA]</scope>
    <source>
        <strain evidence="2 3">CBS 6039</strain>
    </source>
</reference>
<dbReference type="GeneID" id="30153801"/>
<dbReference type="AlphaFoldDB" id="A0A1E3I1I1"/>
<evidence type="ECO:0000313" key="2">
    <source>
        <dbReference type="EMBL" id="ODN82205.1"/>
    </source>
</evidence>
<proteinExistence type="predicted"/>
<evidence type="ECO:0000256" key="1">
    <source>
        <dbReference type="SAM" id="MobiDB-lite"/>
    </source>
</evidence>
<dbReference type="Proteomes" id="UP000094065">
    <property type="component" value="Unassembled WGS sequence"/>
</dbReference>
<accession>A0A1E3I1I1</accession>
<name>A0A1E3I1I1_9TREE</name>
<feature type="region of interest" description="Disordered" evidence="1">
    <location>
        <begin position="148"/>
        <end position="186"/>
    </location>
</feature>
<gene>
    <name evidence="2" type="ORF">L202_02492</name>
</gene>
<feature type="region of interest" description="Disordered" evidence="1">
    <location>
        <begin position="1"/>
        <end position="37"/>
    </location>
</feature>
<keyword evidence="3" id="KW-1185">Reference proteome</keyword>
<feature type="compositionally biased region" description="Polar residues" evidence="1">
    <location>
        <begin position="171"/>
        <end position="182"/>
    </location>
</feature>
<comment type="caution">
    <text evidence="2">The sequence shown here is derived from an EMBL/GenBank/DDBJ whole genome shotgun (WGS) entry which is preliminary data.</text>
</comment>
<dbReference type="OrthoDB" id="10303352at2759"/>
<protein>
    <submittedName>
        <fullName evidence="2">Uncharacterized protein</fullName>
    </submittedName>
</protein>
<organism evidence="2 3">
    <name type="scientific">Cryptococcus amylolentus CBS 6039</name>
    <dbReference type="NCBI Taxonomy" id="1295533"/>
    <lineage>
        <taxon>Eukaryota</taxon>
        <taxon>Fungi</taxon>
        <taxon>Dikarya</taxon>
        <taxon>Basidiomycota</taxon>
        <taxon>Agaricomycotina</taxon>
        <taxon>Tremellomycetes</taxon>
        <taxon>Tremellales</taxon>
        <taxon>Cryptococcaceae</taxon>
        <taxon>Cryptococcus</taxon>
    </lineage>
</organism>
<evidence type="ECO:0000313" key="3">
    <source>
        <dbReference type="Proteomes" id="UP000094065"/>
    </source>
</evidence>
<dbReference type="RefSeq" id="XP_018996524.1">
    <property type="nucleotide sequence ID" value="XM_019136121.1"/>
</dbReference>
<dbReference type="EMBL" id="AWGJ01000003">
    <property type="protein sequence ID" value="ODN82205.1"/>
    <property type="molecule type" value="Genomic_DNA"/>
</dbReference>
<sequence>MSSNDTNEPAGPSQGDRTDVPLSAFAPPEEPDDMTKGKTISLATSVNLYDPNDHTYKYTLSRPYPEEFSKLPASTRTENQRRYVLLDSVLRSGRVKRCTMEDFPVSMLKEEPDFAEAEKKYWGMYAHSCVGGVSQGTTGSIKILHHGEEANDQPPTPVPTTDSAPADDLETTNLGAPSSGTFQERYEGFSPSELSNLLWGEAKTKVEEKEKNLPEAKRRARAQLVTPELFDEGFLPLRPTAVCRLASHATGINRRYSSEPAALTLVRSLANFSPERTLSRAASFWNTMTGKEDEPDEGSQV</sequence>